<sequence>MAKQKGAEAPHKPLMVDAASMTEPVRELQPPDPDWRATLLHVFALCAVQVGINVAIMVFIYTGDEVTEHVYVLAALWMMFIYSVLLPISILRFVFIVKDHKVLRIFLRGLLTVVDMLSVPLLASLARMAAKNETPSIESCGLAIAAVLIASLGVSGVMWTSARFRPGTAARRCGVGVSVFICLLSVVLLGAGVFALRGEQTPVRPTPKRAHIPRLTLTLTLSLTLILTRTSQVDILFPGHELRDHVDEMVLTEAVLDHVMAIASVAHRVHRCRQPKASRVPYTRHVNAAV</sequence>
<feature type="transmembrane region" description="Helical" evidence="1">
    <location>
        <begin position="174"/>
        <end position="196"/>
    </location>
</feature>
<accession>A0A7S1U363</accession>
<dbReference type="AlphaFoldDB" id="A0A7S1U363"/>
<organism evidence="2">
    <name type="scientific">Phaeomonas parva</name>
    <dbReference type="NCBI Taxonomy" id="124430"/>
    <lineage>
        <taxon>Eukaryota</taxon>
        <taxon>Sar</taxon>
        <taxon>Stramenopiles</taxon>
        <taxon>Ochrophyta</taxon>
        <taxon>Pinguiophyceae</taxon>
        <taxon>Pinguiochrysidales</taxon>
        <taxon>Pinguiochrysidaceae</taxon>
        <taxon>Phaeomonas</taxon>
    </lineage>
</organism>
<feature type="transmembrane region" description="Helical" evidence="1">
    <location>
        <begin position="39"/>
        <end position="62"/>
    </location>
</feature>
<feature type="transmembrane region" description="Helical" evidence="1">
    <location>
        <begin position="74"/>
        <end position="97"/>
    </location>
</feature>
<evidence type="ECO:0000256" key="1">
    <source>
        <dbReference type="SAM" id="Phobius"/>
    </source>
</evidence>
<reference evidence="2" key="1">
    <citation type="submission" date="2021-01" db="EMBL/GenBank/DDBJ databases">
        <authorList>
            <person name="Corre E."/>
            <person name="Pelletier E."/>
            <person name="Niang G."/>
            <person name="Scheremetjew M."/>
            <person name="Finn R."/>
            <person name="Kale V."/>
            <person name="Holt S."/>
            <person name="Cochrane G."/>
            <person name="Meng A."/>
            <person name="Brown T."/>
            <person name="Cohen L."/>
        </authorList>
    </citation>
    <scope>NUCLEOTIDE SEQUENCE</scope>
    <source>
        <strain evidence="2">CCMP2877</strain>
    </source>
</reference>
<keyword evidence="1" id="KW-1133">Transmembrane helix</keyword>
<keyword evidence="1" id="KW-0472">Membrane</keyword>
<name>A0A7S1U363_9STRA</name>
<feature type="transmembrane region" description="Helical" evidence="1">
    <location>
        <begin position="142"/>
        <end position="162"/>
    </location>
</feature>
<evidence type="ECO:0000313" key="2">
    <source>
        <dbReference type="EMBL" id="CAD9255225.1"/>
    </source>
</evidence>
<protein>
    <submittedName>
        <fullName evidence="2">Uncharacterized protein</fullName>
    </submittedName>
</protein>
<feature type="transmembrane region" description="Helical" evidence="1">
    <location>
        <begin position="109"/>
        <end position="130"/>
    </location>
</feature>
<gene>
    <name evidence="2" type="ORF">PPAR1163_LOCUS13594</name>
</gene>
<keyword evidence="1" id="KW-0812">Transmembrane</keyword>
<dbReference type="EMBL" id="HBGJ01021012">
    <property type="protein sequence ID" value="CAD9255225.1"/>
    <property type="molecule type" value="Transcribed_RNA"/>
</dbReference>
<proteinExistence type="predicted"/>